<dbReference type="OrthoDB" id="2739860at2759"/>
<keyword evidence="1" id="KW-1133">Transmembrane helix</keyword>
<dbReference type="EMBL" id="CCBP010000071">
    <property type="protein sequence ID" value="CDO70173.1"/>
    <property type="molecule type" value="Genomic_DNA"/>
</dbReference>
<keyword evidence="1" id="KW-0472">Membrane</keyword>
<gene>
    <name evidence="2" type="ORF">BN946_scf184774.g1</name>
</gene>
<dbReference type="Proteomes" id="UP000029665">
    <property type="component" value="Unassembled WGS sequence"/>
</dbReference>
<evidence type="ECO:0000313" key="3">
    <source>
        <dbReference type="Proteomes" id="UP000029665"/>
    </source>
</evidence>
<protein>
    <submittedName>
        <fullName evidence="2">Uncharacterized protein</fullName>
    </submittedName>
</protein>
<comment type="caution">
    <text evidence="2">The sequence shown here is derived from an EMBL/GenBank/DDBJ whole genome shotgun (WGS) entry which is preliminary data.</text>
</comment>
<organism evidence="2 3">
    <name type="scientific">Pycnoporus cinnabarinus</name>
    <name type="common">Cinnabar-red polypore</name>
    <name type="synonym">Trametes cinnabarina</name>
    <dbReference type="NCBI Taxonomy" id="5643"/>
    <lineage>
        <taxon>Eukaryota</taxon>
        <taxon>Fungi</taxon>
        <taxon>Dikarya</taxon>
        <taxon>Basidiomycota</taxon>
        <taxon>Agaricomycotina</taxon>
        <taxon>Agaricomycetes</taxon>
        <taxon>Polyporales</taxon>
        <taxon>Polyporaceae</taxon>
        <taxon>Trametes</taxon>
    </lineage>
</organism>
<name>A0A060SCR2_PYCCI</name>
<dbReference type="HOGENOM" id="CLU_061018_0_0_1"/>
<sequence>MMLSVRSGCSEFVKALNPSNRSDQAIVDIRELSKIAEDIKQAFHDIGLHFLEFDNANFQNNEGRVLKLGGCWQVYQIVHLLFIWFVKYAMLILLAFQQFQTMLDKSFDNASTASAFMQQYSEAIMTDVAQASYVSLRGEIQMFVKWLETKAEDVLRTKNESTGLANDVRLLTMTVAESLIQVDAHVMNEINVTTKSSTYSACSSTCSLEDELSIIRGSNKYKQIEYACAYIKQEISNREDRLATLVAKEHLITKYQSPLDQTTLNIENLARKANVVVGIWQYLRSDMIILQQELSLASDPDMLLTALFLKKIKATRELYMKLATLLNMYAQGIRQIEPA</sequence>
<keyword evidence="1" id="KW-0812">Transmembrane</keyword>
<dbReference type="OMA" id="IFELNEC"/>
<dbReference type="AlphaFoldDB" id="A0A060SCR2"/>
<keyword evidence="3" id="KW-1185">Reference proteome</keyword>
<proteinExistence type="predicted"/>
<feature type="transmembrane region" description="Helical" evidence="1">
    <location>
        <begin position="74"/>
        <end position="96"/>
    </location>
</feature>
<reference evidence="2" key="1">
    <citation type="submission" date="2014-01" db="EMBL/GenBank/DDBJ databases">
        <title>The genome of the white-rot fungus Pycnoporus cinnabarinus: a basidiomycete model with a versatile arsenal for lignocellulosic biomass breakdown.</title>
        <authorList>
            <person name="Levasseur A."/>
            <person name="Lomascolo A."/>
            <person name="Ruiz-Duenas F.J."/>
            <person name="Uzan E."/>
            <person name="Piumi F."/>
            <person name="Kues U."/>
            <person name="Ram A.F.J."/>
            <person name="Murat C."/>
            <person name="Haon M."/>
            <person name="Benoit I."/>
            <person name="Arfi Y."/>
            <person name="Chevret D."/>
            <person name="Drula E."/>
            <person name="Kwon M.J."/>
            <person name="Gouret P."/>
            <person name="Lesage-Meessen L."/>
            <person name="Lombard V."/>
            <person name="Mariette J."/>
            <person name="Noirot C."/>
            <person name="Park J."/>
            <person name="Patyshakuliyeva A."/>
            <person name="Wieneger R.A.B."/>
            <person name="Wosten H.A.B."/>
            <person name="Martin F."/>
            <person name="Coutinho P.M."/>
            <person name="de Vries R."/>
            <person name="Martinez A.T."/>
            <person name="Klopp C."/>
            <person name="Pontarotti P."/>
            <person name="Henrissat B."/>
            <person name="Record E."/>
        </authorList>
    </citation>
    <scope>NUCLEOTIDE SEQUENCE [LARGE SCALE GENOMIC DNA]</scope>
    <source>
        <strain evidence="2">BRFM137</strain>
    </source>
</reference>
<evidence type="ECO:0000313" key="2">
    <source>
        <dbReference type="EMBL" id="CDO70173.1"/>
    </source>
</evidence>
<accession>A0A060SCR2</accession>
<evidence type="ECO:0000256" key="1">
    <source>
        <dbReference type="SAM" id="Phobius"/>
    </source>
</evidence>